<dbReference type="CDD" id="cd05271">
    <property type="entry name" value="NDUFA9_like_SDR_a"/>
    <property type="match status" value="1"/>
</dbReference>
<organism evidence="2 3">
    <name type="scientific">Ideonella dechloratans</name>
    <dbReference type="NCBI Taxonomy" id="36863"/>
    <lineage>
        <taxon>Bacteria</taxon>
        <taxon>Pseudomonadati</taxon>
        <taxon>Pseudomonadota</taxon>
        <taxon>Betaproteobacteria</taxon>
        <taxon>Burkholderiales</taxon>
        <taxon>Sphaerotilaceae</taxon>
        <taxon>Ideonella</taxon>
    </lineage>
</organism>
<sequence length="317" mass="33830">MNLRSVLILGGSGFVGRALCETLVDRWKAGPRLRVPTRRLANAQVVQPLPLVDVLQADVHDDAQLDRLLAGCDAVVNLVAILHGSEAAFEQVHVALPRRLAAACRRQGVRRLIHVSALGADPAGPSRYLRSKGRGEAVLREAGLDLTLLRPSVIFGANDRFLNLFARLQALFPVMPLAGADARFQPVWVNDVAAAIAVCLERPNTIGQIYECAGPEVKTLAELVQLAGQASGHPRPILPLPAPLATLQALAMELAPGETLMSRDNLASMTVPNVATGQHPGLAALGITPSALLAVVPGYLQPGQRCGRLDAWRARHR</sequence>
<gene>
    <name evidence="2" type="ORF">F7Q92_09685</name>
</gene>
<dbReference type="PANTHER" id="PTHR12126">
    <property type="entry name" value="NADH-UBIQUINONE OXIDOREDUCTASE 39 KDA SUBUNIT-RELATED"/>
    <property type="match status" value="1"/>
</dbReference>
<dbReference type="OrthoDB" id="5292533at2"/>
<evidence type="ECO:0000259" key="1">
    <source>
        <dbReference type="Pfam" id="PF13460"/>
    </source>
</evidence>
<protein>
    <submittedName>
        <fullName evidence="2">Complex I NDUFA9 subunit family protein</fullName>
    </submittedName>
</protein>
<dbReference type="GO" id="GO:0044877">
    <property type="term" value="F:protein-containing complex binding"/>
    <property type="evidence" value="ECO:0007669"/>
    <property type="project" value="TreeGrafter"/>
</dbReference>
<accession>A0A643FCG7</accession>
<dbReference type="InterPro" id="IPR036291">
    <property type="entry name" value="NAD(P)-bd_dom_sf"/>
</dbReference>
<evidence type="ECO:0000313" key="3">
    <source>
        <dbReference type="Proteomes" id="UP000430120"/>
    </source>
</evidence>
<dbReference type="InterPro" id="IPR051207">
    <property type="entry name" value="ComplexI_NDUFA9_subunit"/>
</dbReference>
<proteinExistence type="predicted"/>
<evidence type="ECO:0000313" key="2">
    <source>
        <dbReference type="EMBL" id="KAB0582993.1"/>
    </source>
</evidence>
<comment type="caution">
    <text evidence="2">The sequence shown here is derived from an EMBL/GenBank/DDBJ whole genome shotgun (WGS) entry which is preliminary data.</text>
</comment>
<feature type="domain" description="NAD(P)-binding" evidence="1">
    <location>
        <begin position="10"/>
        <end position="153"/>
    </location>
</feature>
<name>A0A643FCG7_IDEDE</name>
<dbReference type="SUPFAM" id="SSF51735">
    <property type="entry name" value="NAD(P)-binding Rossmann-fold domains"/>
    <property type="match status" value="1"/>
</dbReference>
<dbReference type="InterPro" id="IPR016040">
    <property type="entry name" value="NAD(P)-bd_dom"/>
</dbReference>
<keyword evidence="3" id="KW-1185">Reference proteome</keyword>
<dbReference type="EMBL" id="VZPB01000019">
    <property type="protein sequence ID" value="KAB0582993.1"/>
    <property type="molecule type" value="Genomic_DNA"/>
</dbReference>
<dbReference type="AlphaFoldDB" id="A0A643FCG7"/>
<dbReference type="Proteomes" id="UP000430120">
    <property type="component" value="Unassembled WGS sequence"/>
</dbReference>
<dbReference type="Gene3D" id="3.40.50.720">
    <property type="entry name" value="NAD(P)-binding Rossmann-like Domain"/>
    <property type="match status" value="1"/>
</dbReference>
<dbReference type="PANTHER" id="PTHR12126:SF11">
    <property type="entry name" value="NADH DEHYDROGENASE [UBIQUINONE] 1 ALPHA SUBCOMPLEX SUBUNIT 9, MITOCHONDRIAL"/>
    <property type="match status" value="1"/>
</dbReference>
<dbReference type="Pfam" id="PF13460">
    <property type="entry name" value="NAD_binding_10"/>
    <property type="match status" value="1"/>
</dbReference>
<reference evidence="2 3" key="1">
    <citation type="submission" date="2019-09" db="EMBL/GenBank/DDBJ databases">
        <title>Draft genome sequences of 48 bacterial type strains from the CCUG.</title>
        <authorList>
            <person name="Tunovic T."/>
            <person name="Pineiro-Iglesias B."/>
            <person name="Unosson C."/>
            <person name="Inganas E."/>
            <person name="Ohlen M."/>
            <person name="Cardew S."/>
            <person name="Jensie-Markopoulos S."/>
            <person name="Salva-Serra F."/>
            <person name="Jaen-Luchoro D."/>
            <person name="Karlsson R."/>
            <person name="Svensson-Stadler L."/>
            <person name="Chun J."/>
            <person name="Moore E."/>
        </authorList>
    </citation>
    <scope>NUCLEOTIDE SEQUENCE [LARGE SCALE GENOMIC DNA]</scope>
    <source>
        <strain evidence="2 3">CCUG 30977</strain>
    </source>
</reference>